<evidence type="ECO:0000256" key="3">
    <source>
        <dbReference type="ARBA" id="ARBA00022692"/>
    </source>
</evidence>
<evidence type="ECO:0000256" key="6">
    <source>
        <dbReference type="RuleBase" id="RU369037"/>
    </source>
</evidence>
<dbReference type="Proteomes" id="UP001268036">
    <property type="component" value="Unassembled WGS sequence"/>
</dbReference>
<dbReference type="GO" id="GO:0046688">
    <property type="term" value="P:response to copper ion"/>
    <property type="evidence" value="ECO:0007669"/>
    <property type="project" value="UniProtKB-UniRule"/>
</dbReference>
<dbReference type="AlphaFoldDB" id="A0AAJ2BF05"/>
<reference evidence="8" key="1">
    <citation type="submission" date="2023-08" db="EMBL/GenBank/DDBJ databases">
        <title>Functional and genomic diversity of the sorghum phyllosphere microbiome.</title>
        <authorList>
            <person name="Shade A."/>
        </authorList>
    </citation>
    <scope>NUCLEOTIDE SEQUENCE</scope>
    <source>
        <strain evidence="8">SORGH_AS_0201</strain>
    </source>
</reference>
<gene>
    <name evidence="8" type="ORF">QE440_000797</name>
</gene>
<feature type="transmembrane region" description="Helical" evidence="6">
    <location>
        <begin position="119"/>
        <end position="138"/>
    </location>
</feature>
<evidence type="ECO:0000256" key="4">
    <source>
        <dbReference type="ARBA" id="ARBA00022989"/>
    </source>
</evidence>
<dbReference type="InterPro" id="IPR047689">
    <property type="entry name" value="CopD"/>
</dbReference>
<comment type="subcellular location">
    <subcellularLocation>
        <location evidence="6">Cell inner membrane</location>
        <topology evidence="6">Multi-pass membrane protein</topology>
    </subcellularLocation>
    <subcellularLocation>
        <location evidence="1">Cell membrane</location>
        <topology evidence="1">Multi-pass membrane protein</topology>
    </subcellularLocation>
</comment>
<evidence type="ECO:0000256" key="1">
    <source>
        <dbReference type="ARBA" id="ARBA00004651"/>
    </source>
</evidence>
<organism evidence="8 9">
    <name type="scientific">Pseudomonas oryzihabitans</name>
    <dbReference type="NCBI Taxonomy" id="47885"/>
    <lineage>
        <taxon>Bacteria</taxon>
        <taxon>Pseudomonadati</taxon>
        <taxon>Pseudomonadota</taxon>
        <taxon>Gammaproteobacteria</taxon>
        <taxon>Pseudomonadales</taxon>
        <taxon>Pseudomonadaceae</taxon>
        <taxon>Pseudomonas</taxon>
    </lineage>
</organism>
<comment type="caution">
    <text evidence="8">The sequence shown here is derived from an EMBL/GenBank/DDBJ whole genome shotgun (WGS) entry which is preliminary data.</text>
</comment>
<feature type="transmembrane region" description="Helical" evidence="6">
    <location>
        <begin position="12"/>
        <end position="31"/>
    </location>
</feature>
<feature type="transmembrane region" description="Helical" evidence="6">
    <location>
        <begin position="90"/>
        <end position="112"/>
    </location>
</feature>
<keyword evidence="3 6" id="KW-0812">Transmembrane</keyword>
<dbReference type="InterPro" id="IPR032694">
    <property type="entry name" value="CopC/D"/>
</dbReference>
<dbReference type="RefSeq" id="WP_309755563.1">
    <property type="nucleotide sequence ID" value="NZ_JAVJAF010000001.1"/>
</dbReference>
<comment type="function">
    <text evidence="6">Involved in copper resistance.</text>
</comment>
<feature type="transmembrane region" description="Helical" evidence="6">
    <location>
        <begin position="158"/>
        <end position="178"/>
    </location>
</feature>
<evidence type="ECO:0000313" key="8">
    <source>
        <dbReference type="EMBL" id="MDR6233056.1"/>
    </source>
</evidence>
<proteinExistence type="inferred from homology"/>
<dbReference type="InterPro" id="IPR008457">
    <property type="entry name" value="Cu-R_CopD_dom"/>
</dbReference>
<evidence type="ECO:0000313" key="9">
    <source>
        <dbReference type="Proteomes" id="UP001268036"/>
    </source>
</evidence>
<dbReference type="Pfam" id="PF05425">
    <property type="entry name" value="CopD"/>
    <property type="match status" value="1"/>
</dbReference>
<dbReference type="PANTHER" id="PTHR34820:SF4">
    <property type="entry name" value="INNER MEMBRANE PROTEIN YEBZ"/>
    <property type="match status" value="1"/>
</dbReference>
<feature type="transmembrane region" description="Helical" evidence="6">
    <location>
        <begin position="43"/>
        <end position="70"/>
    </location>
</feature>
<keyword evidence="6" id="KW-0186">Copper</keyword>
<name>A0AAJ2BF05_9PSED</name>
<evidence type="ECO:0000256" key="5">
    <source>
        <dbReference type="ARBA" id="ARBA00023136"/>
    </source>
</evidence>
<keyword evidence="4 6" id="KW-1133">Transmembrane helix</keyword>
<evidence type="ECO:0000259" key="7">
    <source>
        <dbReference type="Pfam" id="PF05425"/>
    </source>
</evidence>
<keyword evidence="5 6" id="KW-0472">Membrane</keyword>
<protein>
    <recommendedName>
        <fullName evidence="6">Copper resistance protein D</fullName>
    </recommendedName>
</protein>
<evidence type="ECO:0000256" key="2">
    <source>
        <dbReference type="ARBA" id="ARBA00022475"/>
    </source>
</evidence>
<feature type="domain" description="Copper resistance protein D" evidence="7">
    <location>
        <begin position="193"/>
        <end position="299"/>
    </location>
</feature>
<dbReference type="GO" id="GO:0006825">
    <property type="term" value="P:copper ion transport"/>
    <property type="evidence" value="ECO:0007669"/>
    <property type="project" value="InterPro"/>
</dbReference>
<accession>A0AAJ2BF05</accession>
<comment type="similarity">
    <text evidence="6">Belongs to the CopD family.</text>
</comment>
<keyword evidence="6" id="KW-0997">Cell inner membrane</keyword>
<feature type="transmembrane region" description="Helical" evidence="6">
    <location>
        <begin position="233"/>
        <end position="257"/>
    </location>
</feature>
<feature type="transmembrane region" description="Helical" evidence="6">
    <location>
        <begin position="278"/>
        <end position="299"/>
    </location>
</feature>
<dbReference type="NCBIfam" id="NF033808">
    <property type="entry name" value="copper_CopD"/>
    <property type="match status" value="1"/>
</dbReference>
<dbReference type="GO" id="GO:0005886">
    <property type="term" value="C:plasma membrane"/>
    <property type="evidence" value="ECO:0007669"/>
    <property type="project" value="UniProtKB-SubCell"/>
</dbReference>
<dbReference type="PANTHER" id="PTHR34820">
    <property type="entry name" value="INNER MEMBRANE PROTEIN YEBZ"/>
    <property type="match status" value="1"/>
</dbReference>
<feature type="transmembrane region" description="Helical" evidence="6">
    <location>
        <begin position="198"/>
        <end position="221"/>
    </location>
</feature>
<dbReference type="EMBL" id="JAVJAF010000001">
    <property type="protein sequence ID" value="MDR6233056.1"/>
    <property type="molecule type" value="Genomic_DNA"/>
</dbReference>
<keyword evidence="2 6" id="KW-1003">Cell membrane</keyword>
<sequence>MADPWSIALRGSLYAVLMALFGLALFGLYGLDRSARRSGVVLPLTPLLAACAGLALPLSTLALLQLATVLSGARDWTEAWPQVPLVATQTAAGLASLVRLAALLGVLLACLAYRRSPSASLLGIAVLGAAALATLAWAGHGVMDDATRRLWHLGATLVHLWVSAGWFGALLAFAWLLFSLPPTEGPATRRLARSLAGFSTVGALFVALTAATGLAKYLFIVGPRLAPLLEGRYGVLLLGKLGLFLAMLGLATLNRWWLTPALAATLDSRGPAWAVRRLRLSIGLELAAAVVILALVAWLGTLDPDPQA</sequence>